<sequence length="118" mass="13597">MLNTSCAIHFIHHVTRRRKFLQFQADVERSRLHQYGHIAPSPSIQTHLRVGKNIRFKSEFIISWPEASSTVNQFQQISTCNDPSAEKQLETGPALGKIVQFSYHLSRFSFQSTICGFF</sequence>
<dbReference type="AlphaFoldDB" id="A0A835MNK5"/>
<reference evidence="1 2" key="1">
    <citation type="submission" date="2020-10" db="EMBL/GenBank/DDBJ databases">
        <title>Plant Genome Project.</title>
        <authorList>
            <person name="Zhang R.-G."/>
        </authorList>
    </citation>
    <scope>NUCLEOTIDE SEQUENCE [LARGE SCALE GENOMIC DNA]</scope>
    <source>
        <strain evidence="1">FAFU-HL-1</strain>
        <tissue evidence="1">Leaf</tissue>
    </source>
</reference>
<dbReference type="EMBL" id="JADGMS010000013">
    <property type="protein sequence ID" value="KAF9670639.1"/>
    <property type="molecule type" value="Genomic_DNA"/>
</dbReference>
<evidence type="ECO:0000313" key="2">
    <source>
        <dbReference type="Proteomes" id="UP000657918"/>
    </source>
</evidence>
<protein>
    <submittedName>
        <fullName evidence="1">Uncharacterized protein</fullName>
    </submittedName>
</protein>
<name>A0A835MNK5_9ROSI</name>
<accession>A0A835MNK5</accession>
<evidence type="ECO:0000313" key="1">
    <source>
        <dbReference type="EMBL" id="KAF9670639.1"/>
    </source>
</evidence>
<organism evidence="1 2">
    <name type="scientific">Salix dunnii</name>
    <dbReference type="NCBI Taxonomy" id="1413687"/>
    <lineage>
        <taxon>Eukaryota</taxon>
        <taxon>Viridiplantae</taxon>
        <taxon>Streptophyta</taxon>
        <taxon>Embryophyta</taxon>
        <taxon>Tracheophyta</taxon>
        <taxon>Spermatophyta</taxon>
        <taxon>Magnoliopsida</taxon>
        <taxon>eudicotyledons</taxon>
        <taxon>Gunneridae</taxon>
        <taxon>Pentapetalae</taxon>
        <taxon>rosids</taxon>
        <taxon>fabids</taxon>
        <taxon>Malpighiales</taxon>
        <taxon>Salicaceae</taxon>
        <taxon>Saliceae</taxon>
        <taxon>Salix</taxon>
    </lineage>
</organism>
<keyword evidence="2" id="KW-1185">Reference proteome</keyword>
<comment type="caution">
    <text evidence="1">The sequence shown here is derived from an EMBL/GenBank/DDBJ whole genome shotgun (WGS) entry which is preliminary data.</text>
</comment>
<dbReference type="Proteomes" id="UP000657918">
    <property type="component" value="Unassembled WGS sequence"/>
</dbReference>
<gene>
    <name evidence="1" type="ORF">SADUNF_Sadunf13G0089800</name>
</gene>
<proteinExistence type="predicted"/>